<proteinExistence type="predicted"/>
<accession>A0A6C0HCK6</accession>
<feature type="region of interest" description="Disordered" evidence="1">
    <location>
        <begin position="1"/>
        <end position="83"/>
    </location>
</feature>
<dbReference type="EMBL" id="MN739929">
    <property type="protein sequence ID" value="QHT78110.1"/>
    <property type="molecule type" value="Genomic_DNA"/>
</dbReference>
<feature type="compositionally biased region" description="Basic and acidic residues" evidence="1">
    <location>
        <begin position="22"/>
        <end position="36"/>
    </location>
</feature>
<sequence>MRSKKHYKKTKTTTRTKRSYKKGGDTSSDIRVEKGLGPRNDTYVIDIKPSSSPSVRARSLSSSIPPPPFGTPPPISNEDSSSDIRLEEGLVPINDTYVIDIKPSSSPSVRARSLSSSIPPPPFGTPPPISNEDSDSFKSAIEEILPLKMSRKNRKRSFPYESVVYNPDDIEGMVHDYRPFPPKAIPVQFEVSPPLANRKQHKPFRLSTFMSDMEDYAIPFSDTKPLPPKIVLRKGSVQNQEYNPLQSWSSEKERPSDLAFGILLGRKRKTKRHHKRTKKHHKKTRR</sequence>
<feature type="compositionally biased region" description="Low complexity" evidence="1">
    <location>
        <begin position="49"/>
        <end position="63"/>
    </location>
</feature>
<organism evidence="2">
    <name type="scientific">viral metagenome</name>
    <dbReference type="NCBI Taxonomy" id="1070528"/>
    <lineage>
        <taxon>unclassified sequences</taxon>
        <taxon>metagenomes</taxon>
        <taxon>organismal metagenomes</taxon>
    </lineage>
</organism>
<name>A0A6C0HCK6_9ZZZZ</name>
<reference evidence="2" key="1">
    <citation type="journal article" date="2020" name="Nature">
        <title>Giant virus diversity and host interactions through global metagenomics.</title>
        <authorList>
            <person name="Schulz F."/>
            <person name="Roux S."/>
            <person name="Paez-Espino D."/>
            <person name="Jungbluth S."/>
            <person name="Walsh D.A."/>
            <person name="Denef V.J."/>
            <person name="McMahon K.D."/>
            <person name="Konstantinidis K.T."/>
            <person name="Eloe-Fadrosh E.A."/>
            <person name="Kyrpides N.C."/>
            <person name="Woyke T."/>
        </authorList>
    </citation>
    <scope>NUCLEOTIDE SEQUENCE</scope>
    <source>
        <strain evidence="2">GVMAG-M-3300023179-91</strain>
    </source>
</reference>
<feature type="compositionally biased region" description="Basic residues" evidence="1">
    <location>
        <begin position="265"/>
        <end position="286"/>
    </location>
</feature>
<dbReference type="AlphaFoldDB" id="A0A6C0HCK6"/>
<evidence type="ECO:0000256" key="1">
    <source>
        <dbReference type="SAM" id="MobiDB-lite"/>
    </source>
</evidence>
<feature type="region of interest" description="Disordered" evidence="1">
    <location>
        <begin position="101"/>
        <end position="135"/>
    </location>
</feature>
<protein>
    <submittedName>
        <fullName evidence="2">Uncharacterized protein</fullName>
    </submittedName>
</protein>
<feature type="compositionally biased region" description="Basic residues" evidence="1">
    <location>
        <begin position="1"/>
        <end position="21"/>
    </location>
</feature>
<evidence type="ECO:0000313" key="2">
    <source>
        <dbReference type="EMBL" id="QHT78110.1"/>
    </source>
</evidence>
<feature type="compositionally biased region" description="Pro residues" evidence="1">
    <location>
        <begin position="64"/>
        <end position="75"/>
    </location>
</feature>
<feature type="region of interest" description="Disordered" evidence="1">
    <location>
        <begin position="259"/>
        <end position="286"/>
    </location>
</feature>
<feature type="compositionally biased region" description="Pro residues" evidence="1">
    <location>
        <begin position="118"/>
        <end position="129"/>
    </location>
</feature>
<feature type="compositionally biased region" description="Low complexity" evidence="1">
    <location>
        <begin position="103"/>
        <end position="117"/>
    </location>
</feature>